<dbReference type="InterPro" id="IPR029058">
    <property type="entry name" value="AB_hydrolase_fold"/>
</dbReference>
<sequence length="483" mass="55067">GFYFESSSDLPFSGQDLAVEGIIVVSINYRLNIFGFFCLGSAEARGNLGLLDQYFSLLWVKENIKHFGGDPEKLTLFGFGSGAASVTLHLISPRTAGIFQRAIISSGSALTPWLTSNDPTVASREVLRLLGCSSYVVNAMNCIRSKKVEHIFQALEEYSESYNWSDRFMPVVDTFLPANNRYLPVEPTKALKDGTYLQVPILTGITKPIANQQFVKWLELASQGYSQLQQYTERAKIPEIMRLYRFNGNIKDQIFELIKWRYTSFIEADVRILFQQLKNLEFESKIEATHFMQLSSLVSSYVQPIYVYFIDDIGFVLNTTASTELLLLFGPVLLKQAGRRRFNPVEARLSNLLKYMWVNFINFGNPTPNNNKNKPWRKYTSEDPYIEHFETVKAVDSNAEVKQRIQGIHFWNTLLPKINSIKNTLPHTLPKELQNSPDPAAGFRNAMYTLLGLVIALLILLTICLFLLKRRAKEGPSRFHMGY</sequence>
<keyword evidence="1" id="KW-0325">Glycoprotein</keyword>
<keyword evidence="5" id="KW-1185">Reference proteome</keyword>
<feature type="transmembrane region" description="Helical" evidence="2">
    <location>
        <begin position="446"/>
        <end position="468"/>
    </location>
</feature>
<dbReference type="OrthoDB" id="19501at2759"/>
<name>A0A9P0BG92_BRAAE</name>
<evidence type="ECO:0000259" key="3">
    <source>
        <dbReference type="Pfam" id="PF00135"/>
    </source>
</evidence>
<keyword evidence="2" id="KW-0812">Transmembrane</keyword>
<organism evidence="4 5">
    <name type="scientific">Brassicogethes aeneus</name>
    <name type="common">Rape pollen beetle</name>
    <name type="synonym">Meligethes aeneus</name>
    <dbReference type="NCBI Taxonomy" id="1431903"/>
    <lineage>
        <taxon>Eukaryota</taxon>
        <taxon>Metazoa</taxon>
        <taxon>Ecdysozoa</taxon>
        <taxon>Arthropoda</taxon>
        <taxon>Hexapoda</taxon>
        <taxon>Insecta</taxon>
        <taxon>Pterygota</taxon>
        <taxon>Neoptera</taxon>
        <taxon>Endopterygota</taxon>
        <taxon>Coleoptera</taxon>
        <taxon>Polyphaga</taxon>
        <taxon>Cucujiformia</taxon>
        <taxon>Nitidulidae</taxon>
        <taxon>Meligethinae</taxon>
        <taxon>Brassicogethes</taxon>
    </lineage>
</organism>
<reference evidence="4" key="1">
    <citation type="submission" date="2021-12" db="EMBL/GenBank/DDBJ databases">
        <authorList>
            <person name="King R."/>
        </authorList>
    </citation>
    <scope>NUCLEOTIDE SEQUENCE</scope>
</reference>
<dbReference type="SUPFAM" id="SSF53474">
    <property type="entry name" value="alpha/beta-Hydrolases"/>
    <property type="match status" value="1"/>
</dbReference>
<proteinExistence type="predicted"/>
<dbReference type="Pfam" id="PF00135">
    <property type="entry name" value="COesterase"/>
    <property type="match status" value="1"/>
</dbReference>
<evidence type="ECO:0000313" key="4">
    <source>
        <dbReference type="EMBL" id="CAH0562199.1"/>
    </source>
</evidence>
<dbReference type="InterPro" id="IPR050309">
    <property type="entry name" value="Type-B_Carboxylest/Lipase"/>
</dbReference>
<keyword evidence="2" id="KW-0472">Membrane</keyword>
<feature type="non-terminal residue" evidence="4">
    <location>
        <position position="1"/>
    </location>
</feature>
<evidence type="ECO:0000313" key="5">
    <source>
        <dbReference type="Proteomes" id="UP001154078"/>
    </source>
</evidence>
<protein>
    <recommendedName>
        <fullName evidence="3">Carboxylesterase type B domain-containing protein</fullName>
    </recommendedName>
</protein>
<dbReference type="PANTHER" id="PTHR11559">
    <property type="entry name" value="CARBOXYLESTERASE"/>
    <property type="match status" value="1"/>
</dbReference>
<dbReference type="Proteomes" id="UP001154078">
    <property type="component" value="Chromosome 8"/>
</dbReference>
<dbReference type="InterPro" id="IPR002018">
    <property type="entry name" value="CarbesteraseB"/>
</dbReference>
<evidence type="ECO:0000256" key="1">
    <source>
        <dbReference type="ARBA" id="ARBA00023180"/>
    </source>
</evidence>
<accession>A0A9P0BG92</accession>
<gene>
    <name evidence="4" type="ORF">MELIAE_LOCUS11387</name>
</gene>
<dbReference type="AlphaFoldDB" id="A0A9P0BG92"/>
<evidence type="ECO:0000256" key="2">
    <source>
        <dbReference type="SAM" id="Phobius"/>
    </source>
</evidence>
<feature type="domain" description="Carboxylesterase type B" evidence="3">
    <location>
        <begin position="1"/>
        <end position="393"/>
    </location>
</feature>
<dbReference type="EMBL" id="OV121139">
    <property type="protein sequence ID" value="CAH0562199.1"/>
    <property type="molecule type" value="Genomic_DNA"/>
</dbReference>
<keyword evidence="2" id="KW-1133">Transmembrane helix</keyword>
<dbReference type="Gene3D" id="3.40.50.1820">
    <property type="entry name" value="alpha/beta hydrolase"/>
    <property type="match status" value="1"/>
</dbReference>